<feature type="compositionally biased region" description="Polar residues" evidence="1">
    <location>
        <begin position="558"/>
        <end position="577"/>
    </location>
</feature>
<dbReference type="InterPro" id="IPR026555">
    <property type="entry name" value="NSL3/Tex30"/>
</dbReference>
<reference evidence="3" key="2">
    <citation type="submission" date="2022-10" db="EMBL/GenBank/DDBJ databases">
        <authorList>
            <consortium name="ENA_rothamsted_submissions"/>
            <consortium name="culmorum"/>
            <person name="King R."/>
        </authorList>
    </citation>
    <scope>NUCLEOTIDE SEQUENCE</scope>
</reference>
<evidence type="ECO:0000259" key="2">
    <source>
        <dbReference type="Pfam" id="PF23154"/>
    </source>
</evidence>
<dbReference type="Gene3D" id="3.40.50.1820">
    <property type="entry name" value="alpha/beta hydrolase"/>
    <property type="match status" value="1"/>
</dbReference>
<dbReference type="PANTHER" id="PTHR13136:SF16">
    <property type="entry name" value="KAT8 REGULATORY NSL COMPLEX SUBUNIT 3"/>
    <property type="match status" value="1"/>
</dbReference>
<dbReference type="AlphaFoldDB" id="A0A9N9RXN4"/>
<dbReference type="PANTHER" id="PTHR13136">
    <property type="entry name" value="TESTIS DEVELOPMENT PROTEIN PRTD"/>
    <property type="match status" value="1"/>
</dbReference>
<dbReference type="GO" id="GO:0044545">
    <property type="term" value="C:NSL complex"/>
    <property type="evidence" value="ECO:0007669"/>
    <property type="project" value="TreeGrafter"/>
</dbReference>
<evidence type="ECO:0000313" key="4">
    <source>
        <dbReference type="Proteomes" id="UP001153620"/>
    </source>
</evidence>
<keyword evidence="4" id="KW-1185">Reference proteome</keyword>
<evidence type="ECO:0000313" key="3">
    <source>
        <dbReference type="EMBL" id="CAG9805837.1"/>
    </source>
</evidence>
<protein>
    <recommendedName>
        <fullName evidence="2">KANSL3 helical domain-containing protein</fullName>
    </recommendedName>
</protein>
<dbReference type="SUPFAM" id="SSF53474">
    <property type="entry name" value="alpha/beta-Hydrolases"/>
    <property type="match status" value="1"/>
</dbReference>
<feature type="domain" description="KANSL3 helical" evidence="2">
    <location>
        <begin position="81"/>
        <end position="177"/>
    </location>
</feature>
<sequence length="877" mass="96834">MEQFAPRKTILVSKPNISYPACWFHIPDENEAVEASNIPAYDLEQSKNGMERTFQLTTVLKNSNPEDDDWESKILKYGWTTKQTKLFNKVVQILDFDHLARLANVDGKRHEVVQVRTTIDKSADRMRHALAEVSWDTVIIQWIHAILMEYLPPSYLASYLDIMQTLKHKVPSLVDRMIFWKPGNVSQDLLGLILKRPWQPVLSNKYRKIPGSAILVVIPPLPRISSQPARVQRLYTLFTTMAPILPVQLQINHLMAQKQSLQSIAEQLVSLTRTKIQELKAENQDRRIILVGMHASSALALQVSLVEQVSGIVCFGFSCNTVHGPRGHPDDHILNLTTPIMFMIGQNAARTSEEEIEQFREKMTAPSTLLTVGSADDYLRVSKKKRKLEGVTQEMVDNMIVDEIAEFATKCIQRPLPQKPKSIATFGNVTIHRQIDSSTGQMRKRKSSQIVDADGTIKLAKMKPVKMMKPSSTTNFNNSDAVEMAVQSILPDSDGRPVAKPVIQRASIGTGVAQRLKIVPQNQFTTLKPQSTTTQKYYTIESKSTGQKNYIAVAQRAPNRSQPSTPGNSRPATPQTQYVTNARISSVGKLPIMHNQTSFSPPKFTIVRQGSSAPNTSFTADTELSGTNIFDMPVVFADSEGNIDEDSSNISDNSVIEIPSDHSTGATTKKVILKASNIGTYVNAAPTQTVTITKNKNILIQKPSVPSKMLVLNGNVIGRSIPASNIVLPKSSIQPQPIKIQKIVTTGSSVIPTTNIDMKNRQQISSNKKIEILNNQIIKPAMTVTTASTVPKSVGFVNLADAKPISANRLSIPFSTVKGSQGQQIVIKTANLKQFTLSGHKQLGNLTVKKVNVVPSTATTIASSDQPQQPKIIFKNA</sequence>
<dbReference type="EMBL" id="OU895878">
    <property type="protein sequence ID" value="CAG9805837.1"/>
    <property type="molecule type" value="Genomic_DNA"/>
</dbReference>
<dbReference type="GO" id="GO:0045944">
    <property type="term" value="P:positive regulation of transcription by RNA polymerase II"/>
    <property type="evidence" value="ECO:0007669"/>
    <property type="project" value="TreeGrafter"/>
</dbReference>
<proteinExistence type="predicted"/>
<name>A0A9N9RXN4_9DIPT</name>
<dbReference type="OrthoDB" id="6415022at2759"/>
<dbReference type="InterPro" id="IPR056519">
    <property type="entry name" value="KANSL3_1st"/>
</dbReference>
<feature type="region of interest" description="Disordered" evidence="1">
    <location>
        <begin position="556"/>
        <end position="577"/>
    </location>
</feature>
<organism evidence="3 4">
    <name type="scientific">Chironomus riparius</name>
    <dbReference type="NCBI Taxonomy" id="315576"/>
    <lineage>
        <taxon>Eukaryota</taxon>
        <taxon>Metazoa</taxon>
        <taxon>Ecdysozoa</taxon>
        <taxon>Arthropoda</taxon>
        <taxon>Hexapoda</taxon>
        <taxon>Insecta</taxon>
        <taxon>Pterygota</taxon>
        <taxon>Neoptera</taxon>
        <taxon>Endopterygota</taxon>
        <taxon>Diptera</taxon>
        <taxon>Nematocera</taxon>
        <taxon>Chironomoidea</taxon>
        <taxon>Chironomidae</taxon>
        <taxon>Chironominae</taxon>
        <taxon>Chironomus</taxon>
    </lineage>
</organism>
<dbReference type="InterPro" id="IPR029058">
    <property type="entry name" value="AB_hydrolase_fold"/>
</dbReference>
<evidence type="ECO:0000256" key="1">
    <source>
        <dbReference type="SAM" id="MobiDB-lite"/>
    </source>
</evidence>
<gene>
    <name evidence="3" type="ORF">CHIRRI_LOCUS8705</name>
</gene>
<accession>A0A9N9RXN4</accession>
<dbReference type="Pfam" id="PF23154">
    <property type="entry name" value="KANSL3_1st"/>
    <property type="match status" value="1"/>
</dbReference>
<reference evidence="3" key="1">
    <citation type="submission" date="2022-01" db="EMBL/GenBank/DDBJ databases">
        <authorList>
            <person name="King R."/>
        </authorList>
    </citation>
    <scope>NUCLEOTIDE SEQUENCE</scope>
</reference>
<dbReference type="Proteomes" id="UP001153620">
    <property type="component" value="Chromosome 2"/>
</dbReference>